<gene>
    <name evidence="2" type="ORF">SAMN02910350_00167</name>
</gene>
<organism evidence="2 3">
    <name type="scientific">Pseudobutyrivibrio xylanivorans</name>
    <dbReference type="NCBI Taxonomy" id="185007"/>
    <lineage>
        <taxon>Bacteria</taxon>
        <taxon>Bacillati</taxon>
        <taxon>Bacillota</taxon>
        <taxon>Clostridia</taxon>
        <taxon>Lachnospirales</taxon>
        <taxon>Lachnospiraceae</taxon>
        <taxon>Pseudobutyrivibrio</taxon>
    </lineage>
</organism>
<dbReference type="Proteomes" id="UP000199428">
    <property type="component" value="Unassembled WGS sequence"/>
</dbReference>
<sequence>MKKTIILILASVIILQGCGSNKVESTPTTSEEKELTTEEKNDSLIPSKDKVLTVRKKCLEGMTDEEISDLTSWIAAQNLSLEQEYVYDGEFEKYEDPDALIWNLYDETGEEVLIGYAYDPDEKEATYPEMDETEYGEKYGEPVVTSNEYNADAYIEKLQALQETINNADFSAEIQKLIAYYNEIKESHSVGALHNIYYIYHDMDYYLLRYAPEDFSEDMIADKSTIETYYGVLDVMK</sequence>
<dbReference type="AlphaFoldDB" id="A0A1G5RS69"/>
<name>A0A1G5RS69_PSEXY</name>
<feature type="compositionally biased region" description="Basic and acidic residues" evidence="1">
    <location>
        <begin position="30"/>
        <end position="42"/>
    </location>
</feature>
<dbReference type="RefSeq" id="WP_090160581.1">
    <property type="nucleotide sequence ID" value="NZ_FMWK01000001.1"/>
</dbReference>
<evidence type="ECO:0000313" key="2">
    <source>
        <dbReference type="EMBL" id="SCZ76271.1"/>
    </source>
</evidence>
<reference evidence="2 3" key="1">
    <citation type="submission" date="2016-10" db="EMBL/GenBank/DDBJ databases">
        <authorList>
            <person name="de Groot N.N."/>
        </authorList>
    </citation>
    <scope>NUCLEOTIDE SEQUENCE [LARGE SCALE GENOMIC DNA]</scope>
    <source>
        <strain evidence="2 3">DSM 10317</strain>
    </source>
</reference>
<evidence type="ECO:0000256" key="1">
    <source>
        <dbReference type="SAM" id="MobiDB-lite"/>
    </source>
</evidence>
<proteinExistence type="predicted"/>
<dbReference type="PROSITE" id="PS51257">
    <property type="entry name" value="PROKAR_LIPOPROTEIN"/>
    <property type="match status" value="1"/>
</dbReference>
<feature type="region of interest" description="Disordered" evidence="1">
    <location>
        <begin position="21"/>
        <end position="42"/>
    </location>
</feature>
<protein>
    <submittedName>
        <fullName evidence="2">Uncharacterized protein</fullName>
    </submittedName>
</protein>
<dbReference type="EMBL" id="FMWK01000001">
    <property type="protein sequence ID" value="SCZ76271.1"/>
    <property type="molecule type" value="Genomic_DNA"/>
</dbReference>
<evidence type="ECO:0000313" key="3">
    <source>
        <dbReference type="Proteomes" id="UP000199428"/>
    </source>
</evidence>
<accession>A0A1G5RS69</accession>